<accession>A0A246FH82</accession>
<dbReference type="Gene3D" id="3.40.50.1820">
    <property type="entry name" value="alpha/beta hydrolase"/>
    <property type="match status" value="1"/>
</dbReference>
<organism evidence="5 6">
    <name type="scientific">Hymenobacter amundsenii</name>
    <dbReference type="NCBI Taxonomy" id="2006685"/>
    <lineage>
        <taxon>Bacteria</taxon>
        <taxon>Pseudomonadati</taxon>
        <taxon>Bacteroidota</taxon>
        <taxon>Cytophagia</taxon>
        <taxon>Cytophagales</taxon>
        <taxon>Hymenobacteraceae</taxon>
        <taxon>Hymenobacter</taxon>
    </lineage>
</organism>
<sequence>MGFNTSSGRCRPFSGYFDCAAQHESGPSTLQGPGPKPGGELQAARRNRNDLPMRAAYHSAGPTRTILRRGLLIISLTAGPGFLATAQTPVECRTRAGRLQGLRDTSGLLLFKGVAYAAPPVGPGRFRPPQPVPPWDGLRAATAFGPRAPQGGGTEVQGAENCLTLNVWTPSLRAAEPKPVVVWVHGGGFTGGSGDDFPGQNFARQDSIVAVSINYRLGSFGFLQLGNRLGPAYRAAGNAGVLDVVAALGWVQTNIAAFGGDPARVTVMGESAGAKLISAVLAAPAADGLYQQVILESGGAQAVRDTTTAATVTNRLLAALGLRPDQAAQLLTLPTADIIRAQQQLTDGPKGLQLFGPVLDGVIIPEAPLAHLARPGRLSLRALLGTNRDEAGLFMGFWPALQQPNPAVLDDLFGANAKQVWRAYKHARRRQPTDQAWLAATTDYLYRLATYRLAATLARVGQPVWLYRFDYQPPGGPGPLHAQELGYAWNALAPRPDNYLPARPWPPKCTSAGCTSFRLAPRARSGPLTRLNGPKLWCSTR</sequence>
<evidence type="ECO:0000313" key="5">
    <source>
        <dbReference type="EMBL" id="OWP61893.1"/>
    </source>
</evidence>
<proteinExistence type="inferred from homology"/>
<dbReference type="InterPro" id="IPR050309">
    <property type="entry name" value="Type-B_Carboxylest/Lipase"/>
</dbReference>
<dbReference type="PROSITE" id="PS00122">
    <property type="entry name" value="CARBOXYLESTERASE_B_1"/>
    <property type="match status" value="1"/>
</dbReference>
<evidence type="ECO:0000256" key="2">
    <source>
        <dbReference type="ARBA" id="ARBA00022801"/>
    </source>
</evidence>
<evidence type="ECO:0000313" key="6">
    <source>
        <dbReference type="Proteomes" id="UP000197277"/>
    </source>
</evidence>
<reference evidence="5 6" key="1">
    <citation type="submission" date="2017-06" db="EMBL/GenBank/DDBJ databases">
        <title>Hymenobacter amundsenii sp. nov. isolated from regoliths in Antarctica.</title>
        <authorList>
            <person name="Sedlacek I."/>
            <person name="Kralova S."/>
            <person name="Pantucek R."/>
            <person name="Svec P."/>
            <person name="Holochova P."/>
            <person name="Stankova E."/>
            <person name="Vrbovska V."/>
            <person name="Busse H.-J."/>
        </authorList>
    </citation>
    <scope>NUCLEOTIDE SEQUENCE [LARGE SCALE GENOMIC DNA]</scope>
    <source>
        <strain evidence="5 6">CCM 8682</strain>
    </source>
</reference>
<dbReference type="EMBL" id="NIRR01000039">
    <property type="protein sequence ID" value="OWP61893.1"/>
    <property type="molecule type" value="Genomic_DNA"/>
</dbReference>
<keyword evidence="6" id="KW-1185">Reference proteome</keyword>
<comment type="caution">
    <text evidence="5">The sequence shown here is derived from an EMBL/GenBank/DDBJ whole genome shotgun (WGS) entry which is preliminary data.</text>
</comment>
<name>A0A246FH82_9BACT</name>
<gene>
    <name evidence="5" type="ORF">CDA63_17030</name>
</gene>
<protein>
    <recommendedName>
        <fullName evidence="3">Carboxylic ester hydrolase</fullName>
        <ecNumber evidence="3">3.1.1.-</ecNumber>
    </recommendedName>
</protein>
<evidence type="ECO:0000256" key="1">
    <source>
        <dbReference type="ARBA" id="ARBA00005964"/>
    </source>
</evidence>
<keyword evidence="2 3" id="KW-0378">Hydrolase</keyword>
<dbReference type="InterPro" id="IPR029058">
    <property type="entry name" value="AB_hydrolase_fold"/>
</dbReference>
<evidence type="ECO:0000259" key="4">
    <source>
        <dbReference type="Pfam" id="PF00135"/>
    </source>
</evidence>
<dbReference type="SUPFAM" id="SSF53474">
    <property type="entry name" value="alpha/beta-Hydrolases"/>
    <property type="match status" value="1"/>
</dbReference>
<dbReference type="InterPro" id="IPR002018">
    <property type="entry name" value="CarbesteraseB"/>
</dbReference>
<feature type="domain" description="Carboxylesterase type B" evidence="4">
    <location>
        <begin position="93"/>
        <end position="491"/>
    </location>
</feature>
<dbReference type="EC" id="3.1.1.-" evidence="3"/>
<dbReference type="Proteomes" id="UP000197277">
    <property type="component" value="Unassembled WGS sequence"/>
</dbReference>
<comment type="similarity">
    <text evidence="1 3">Belongs to the type-B carboxylesterase/lipase family.</text>
</comment>
<dbReference type="AlphaFoldDB" id="A0A246FH82"/>
<evidence type="ECO:0000256" key="3">
    <source>
        <dbReference type="RuleBase" id="RU361235"/>
    </source>
</evidence>
<dbReference type="PANTHER" id="PTHR11559">
    <property type="entry name" value="CARBOXYLESTERASE"/>
    <property type="match status" value="1"/>
</dbReference>
<dbReference type="OrthoDB" id="9775851at2"/>
<dbReference type="Pfam" id="PF00135">
    <property type="entry name" value="COesterase"/>
    <property type="match status" value="1"/>
</dbReference>
<dbReference type="GO" id="GO:0016787">
    <property type="term" value="F:hydrolase activity"/>
    <property type="evidence" value="ECO:0007669"/>
    <property type="project" value="UniProtKB-KW"/>
</dbReference>
<dbReference type="InterPro" id="IPR019826">
    <property type="entry name" value="Carboxylesterase_B_AS"/>
</dbReference>